<gene>
    <name evidence="1" type="ORF">MOST_03110</name>
</gene>
<accession>A0A9X7J529</accession>
<evidence type="ECO:0000313" key="1">
    <source>
        <dbReference type="EMBL" id="PRR77183.1"/>
    </source>
</evidence>
<dbReference type="InterPro" id="IPR008031">
    <property type="entry name" value="MtmB_MeTrfase"/>
</dbReference>
<keyword evidence="1" id="KW-0489">Methyltransferase</keyword>
<dbReference type="Pfam" id="PF05369">
    <property type="entry name" value="MtmB"/>
    <property type="match status" value="1"/>
</dbReference>
<comment type="caution">
    <text evidence="1">The sequence shown here is derived from an EMBL/GenBank/DDBJ whole genome shotgun (WGS) entry which is preliminary data.</text>
</comment>
<reference evidence="1 2" key="1">
    <citation type="submission" date="2018-03" db="EMBL/GenBank/DDBJ databases">
        <title>Genome sequence of Moorella stamsii DSM 26217.</title>
        <authorList>
            <person name="Poehlein A."/>
            <person name="Daniel R."/>
        </authorList>
    </citation>
    <scope>NUCLEOTIDE SEQUENCE [LARGE SCALE GENOMIC DNA]</scope>
    <source>
        <strain evidence="2">DSM 26217</strain>
    </source>
</reference>
<organism evidence="1 2">
    <name type="scientific">Neomoorella stamsii</name>
    <dbReference type="NCBI Taxonomy" id="1266720"/>
    <lineage>
        <taxon>Bacteria</taxon>
        <taxon>Bacillati</taxon>
        <taxon>Bacillota</taxon>
        <taxon>Clostridia</taxon>
        <taxon>Neomoorellales</taxon>
        <taxon>Neomoorellaceae</taxon>
        <taxon>Neomoorella</taxon>
    </lineage>
</organism>
<keyword evidence="1" id="KW-0808">Transferase</keyword>
<keyword evidence="2" id="KW-1185">Reference proteome</keyword>
<dbReference type="SUPFAM" id="SSF75098">
    <property type="entry name" value="Monomethylamine methyltransferase MtmB"/>
    <property type="match status" value="1"/>
</dbReference>
<dbReference type="AlphaFoldDB" id="A0A9X7J529"/>
<dbReference type="RefSeq" id="WP_054936430.1">
    <property type="nucleotide sequence ID" value="NZ_PVXL01000013.1"/>
</dbReference>
<dbReference type="InterPro" id="IPR036655">
    <property type="entry name" value="MtmB_sf"/>
</dbReference>
<dbReference type="EMBL" id="PVXL01000013">
    <property type="protein sequence ID" value="PRR77183.1"/>
    <property type="molecule type" value="Genomic_DNA"/>
</dbReference>
<dbReference type="GO" id="GO:0008168">
    <property type="term" value="F:methyltransferase activity"/>
    <property type="evidence" value="ECO:0007669"/>
    <property type="project" value="UniProtKB-KW"/>
</dbReference>
<dbReference type="GO" id="GO:0032259">
    <property type="term" value="P:methylation"/>
    <property type="evidence" value="ECO:0007669"/>
    <property type="project" value="UniProtKB-KW"/>
</dbReference>
<dbReference type="Proteomes" id="UP000239430">
    <property type="component" value="Unassembled WGS sequence"/>
</dbReference>
<sequence length="456" mass="51181">MLSLLEIAERTQTGPKMVEKEWDMKFFQTISHLVKEYQIKYPGDEYWFNMDDELVDRAFEAAIDFLVEMGVYCISTNRVVKFTKEEILEAIHDAPTEVIMGEGRDARVFKQRKIEGKEPLNFCPGHHTPFTEDLASLVVKNFAQIPRTDFIEGFNFPAIDGREIIGSPMEAYAARRQLAWMREGIRKAGRPGLAIVYYPINTRVASLVAGMDPDYGLRRTDGILLSLLPDLKMEHDMLAAAITYEDYGCFKLSGSFALAGGFCGGVEGAIIEGIAKPIAATMVYHDYIHYTGVEHVQSLSAQKILLQPYNWARSVVNQVLNTKTHVICMAWVIPTSGPGTENNLLESAIRCIEAPLNGANLYAPRHSRSRLNGGQTPLEAEWMLEVSDATIRAGLDRVRAGEILKKIAAKLEGRQPEQGYLIQECYDLVHHRPSEQYKAIYEGVKEELSKLGLAFI</sequence>
<proteinExistence type="predicted"/>
<name>A0A9X7J529_9FIRM</name>
<protein>
    <submittedName>
        <fullName evidence="1">Monomethylamine methyltransferase MtmB</fullName>
    </submittedName>
</protein>
<evidence type="ECO:0000313" key="2">
    <source>
        <dbReference type="Proteomes" id="UP000239430"/>
    </source>
</evidence>
<dbReference type="Gene3D" id="3.20.20.460">
    <property type="entry name" value="Monomethylamine methyltransferase MtmB"/>
    <property type="match status" value="1"/>
</dbReference>